<dbReference type="Proteomes" id="UP000237000">
    <property type="component" value="Unassembled WGS sequence"/>
</dbReference>
<evidence type="ECO:0000256" key="1">
    <source>
        <dbReference type="ARBA" id="ARBA00022574"/>
    </source>
</evidence>
<evidence type="ECO:0000256" key="3">
    <source>
        <dbReference type="ARBA" id="ARBA00043952"/>
    </source>
</evidence>
<dbReference type="GO" id="GO:0005737">
    <property type="term" value="C:cytoplasm"/>
    <property type="evidence" value="ECO:0007669"/>
    <property type="project" value="TreeGrafter"/>
</dbReference>
<dbReference type="GO" id="GO:0061685">
    <property type="term" value="F:diphthine methylesterase activity"/>
    <property type="evidence" value="ECO:0007669"/>
    <property type="project" value="TreeGrafter"/>
</dbReference>
<dbReference type="AlphaFoldDB" id="A0A2P5CF56"/>
<comment type="caution">
    <text evidence="4">The sequence shown here is derived from an EMBL/GenBank/DDBJ whole genome shotgun (WGS) entry which is preliminary data.</text>
</comment>
<keyword evidence="1" id="KW-0853">WD repeat</keyword>
<evidence type="ECO:0000256" key="2">
    <source>
        <dbReference type="ARBA" id="ARBA00022737"/>
    </source>
</evidence>
<name>A0A2P5CF56_TREOI</name>
<dbReference type="PANTHER" id="PTHR46042:SF1">
    <property type="entry name" value="DIPHTHINE METHYLTRANSFERASE"/>
    <property type="match status" value="1"/>
</dbReference>
<gene>
    <name evidence="4" type="ORF">TorRG33x02_287390</name>
</gene>
<organism evidence="4 5">
    <name type="scientific">Trema orientale</name>
    <name type="common">Charcoal tree</name>
    <name type="synonym">Celtis orientalis</name>
    <dbReference type="NCBI Taxonomy" id="63057"/>
    <lineage>
        <taxon>Eukaryota</taxon>
        <taxon>Viridiplantae</taxon>
        <taxon>Streptophyta</taxon>
        <taxon>Embryophyta</taxon>
        <taxon>Tracheophyta</taxon>
        <taxon>Spermatophyta</taxon>
        <taxon>Magnoliopsida</taxon>
        <taxon>eudicotyledons</taxon>
        <taxon>Gunneridae</taxon>
        <taxon>Pentapetalae</taxon>
        <taxon>rosids</taxon>
        <taxon>fabids</taxon>
        <taxon>Rosales</taxon>
        <taxon>Cannabaceae</taxon>
        <taxon>Trema</taxon>
    </lineage>
</organism>
<keyword evidence="5" id="KW-1185">Reference proteome</keyword>
<dbReference type="GO" id="GO:0017183">
    <property type="term" value="P:protein histidyl modification to diphthamide"/>
    <property type="evidence" value="ECO:0007669"/>
    <property type="project" value="TreeGrafter"/>
</dbReference>
<proteinExistence type="predicted"/>
<dbReference type="EMBL" id="JXTC01000372">
    <property type="protein sequence ID" value="PON59667.1"/>
    <property type="molecule type" value="Genomic_DNA"/>
</dbReference>
<accession>A0A2P5CF56</accession>
<comment type="pathway">
    <text evidence="3">Protein modification.</text>
</comment>
<dbReference type="InParanoid" id="A0A2P5CF56"/>
<dbReference type="InterPro" id="IPR052415">
    <property type="entry name" value="Diphthine_MTase"/>
</dbReference>
<keyword evidence="2" id="KW-0677">Repeat</keyword>
<dbReference type="STRING" id="63057.A0A2P5CF56"/>
<evidence type="ECO:0000313" key="5">
    <source>
        <dbReference type="Proteomes" id="UP000237000"/>
    </source>
</evidence>
<sequence>MCLYLGWNLSATDIIVGLSDDSVAITSLGESQLEAKQEWKAHDFKLWTTSFDIQQTHLVYTGSDNYKFSGWYLHGVHSSWHFKIPTPIKWGLLYSQEP</sequence>
<protein>
    <submittedName>
        <fullName evidence="4">Uncharacterized protein</fullName>
    </submittedName>
</protein>
<dbReference type="OrthoDB" id="1930760at2759"/>
<evidence type="ECO:0000313" key="4">
    <source>
        <dbReference type="EMBL" id="PON59667.1"/>
    </source>
</evidence>
<reference evidence="5" key="1">
    <citation type="submission" date="2016-06" db="EMBL/GenBank/DDBJ databases">
        <title>Parallel loss of symbiosis genes in relatives of nitrogen-fixing non-legume Parasponia.</title>
        <authorList>
            <person name="Van Velzen R."/>
            <person name="Holmer R."/>
            <person name="Bu F."/>
            <person name="Rutten L."/>
            <person name="Van Zeijl A."/>
            <person name="Liu W."/>
            <person name="Santuari L."/>
            <person name="Cao Q."/>
            <person name="Sharma T."/>
            <person name="Shen D."/>
            <person name="Roswanjaya Y."/>
            <person name="Wardhani T."/>
            <person name="Kalhor M.S."/>
            <person name="Jansen J."/>
            <person name="Van den Hoogen J."/>
            <person name="Gungor B."/>
            <person name="Hartog M."/>
            <person name="Hontelez J."/>
            <person name="Verver J."/>
            <person name="Yang W.-C."/>
            <person name="Schijlen E."/>
            <person name="Repin R."/>
            <person name="Schilthuizen M."/>
            <person name="Schranz E."/>
            <person name="Heidstra R."/>
            <person name="Miyata K."/>
            <person name="Fedorova E."/>
            <person name="Kohlen W."/>
            <person name="Bisseling T."/>
            <person name="Smit S."/>
            <person name="Geurts R."/>
        </authorList>
    </citation>
    <scope>NUCLEOTIDE SEQUENCE [LARGE SCALE GENOMIC DNA]</scope>
    <source>
        <strain evidence="5">cv. RG33-2</strain>
    </source>
</reference>
<dbReference type="PANTHER" id="PTHR46042">
    <property type="entry name" value="DIPHTHINE METHYLTRANSFERASE"/>
    <property type="match status" value="1"/>
</dbReference>